<accession>W9GWM6</accession>
<dbReference type="AlphaFoldDB" id="W9GWM6"/>
<reference evidence="1 2" key="1">
    <citation type="submission" date="2013-08" db="EMBL/GenBank/DDBJ databases">
        <title>The genome sequence of Skermanella stibiiresistens.</title>
        <authorList>
            <person name="Zhu W."/>
            <person name="Wang G."/>
        </authorList>
    </citation>
    <scope>NUCLEOTIDE SEQUENCE [LARGE SCALE GENOMIC DNA]</scope>
    <source>
        <strain evidence="1 2">SB22</strain>
    </source>
</reference>
<dbReference type="EMBL" id="AVFL01000032">
    <property type="protein sequence ID" value="EWY37046.1"/>
    <property type="molecule type" value="Genomic_DNA"/>
</dbReference>
<evidence type="ECO:0000313" key="2">
    <source>
        <dbReference type="Proteomes" id="UP000019486"/>
    </source>
</evidence>
<proteinExistence type="predicted"/>
<protein>
    <submittedName>
        <fullName evidence="1">Uncharacterized protein</fullName>
    </submittedName>
</protein>
<keyword evidence="2" id="KW-1185">Reference proteome</keyword>
<evidence type="ECO:0000313" key="1">
    <source>
        <dbReference type="EMBL" id="EWY37046.1"/>
    </source>
</evidence>
<sequence length="60" mass="6682">MQQVVRICGMIEIRRGVPLDETEPLARRRFSMVAHAGRQGIGGGVVDRIDFFQAKGKAQQ</sequence>
<dbReference type="Proteomes" id="UP000019486">
    <property type="component" value="Unassembled WGS sequence"/>
</dbReference>
<dbReference type="STRING" id="1385369.N825_22310"/>
<name>W9GWM6_9PROT</name>
<gene>
    <name evidence="1" type="ORF">N825_22310</name>
</gene>
<comment type="caution">
    <text evidence="1">The sequence shown here is derived from an EMBL/GenBank/DDBJ whole genome shotgun (WGS) entry which is preliminary data.</text>
</comment>
<organism evidence="1 2">
    <name type="scientific">Skermanella stibiiresistens SB22</name>
    <dbReference type="NCBI Taxonomy" id="1385369"/>
    <lineage>
        <taxon>Bacteria</taxon>
        <taxon>Pseudomonadati</taxon>
        <taxon>Pseudomonadota</taxon>
        <taxon>Alphaproteobacteria</taxon>
        <taxon>Rhodospirillales</taxon>
        <taxon>Azospirillaceae</taxon>
        <taxon>Skermanella</taxon>
    </lineage>
</organism>